<protein>
    <submittedName>
        <fullName evidence="1">Uncharacterized protein</fullName>
    </submittedName>
</protein>
<evidence type="ECO:0000313" key="1">
    <source>
        <dbReference type="EMBL" id="TQL94945.1"/>
    </source>
</evidence>
<comment type="caution">
    <text evidence="1">The sequence shown here is derived from an EMBL/GenBank/DDBJ whole genome shotgun (WGS) entry which is preliminary data.</text>
</comment>
<name>A0A543CCX5_9ACTN</name>
<proteinExistence type="predicted"/>
<dbReference type="EMBL" id="VFOZ01000001">
    <property type="protein sequence ID" value="TQL94945.1"/>
    <property type="molecule type" value="Genomic_DNA"/>
</dbReference>
<dbReference type="Proteomes" id="UP000316096">
    <property type="component" value="Unassembled WGS sequence"/>
</dbReference>
<keyword evidence="2" id="KW-1185">Reference proteome</keyword>
<reference evidence="1 2" key="1">
    <citation type="submission" date="2019-06" db="EMBL/GenBank/DDBJ databases">
        <title>Sequencing the genomes of 1000 actinobacteria strains.</title>
        <authorList>
            <person name="Klenk H.-P."/>
        </authorList>
    </citation>
    <scope>NUCLEOTIDE SEQUENCE [LARGE SCALE GENOMIC DNA]</scope>
    <source>
        <strain evidence="1 2">DSM 102200</strain>
    </source>
</reference>
<sequence length="210" mass="23492">MVFKFLRAPEEKVAKEAAHIAENPELIASRASAQRELDAAVVRAQPGISAAEKRLRFPAQTIGSAERAIEAARREISETGPIRAAEARQWSADGLWAHPRLSEDTRERLRLVGNETRRAQLEVTRISETHLGEPTRQLLKGDRLTFGNSGLDTANYHDVAEQSRQVSRTSQDLDGRARTVQMEIFGTHAQVYVQHDGAWVPRNLIPGYEH</sequence>
<organism evidence="1 2">
    <name type="scientific">Actinoallomurus bryophytorum</name>
    <dbReference type="NCBI Taxonomy" id="1490222"/>
    <lineage>
        <taxon>Bacteria</taxon>
        <taxon>Bacillati</taxon>
        <taxon>Actinomycetota</taxon>
        <taxon>Actinomycetes</taxon>
        <taxon>Streptosporangiales</taxon>
        <taxon>Thermomonosporaceae</taxon>
        <taxon>Actinoallomurus</taxon>
    </lineage>
</organism>
<dbReference type="AlphaFoldDB" id="A0A543CCX5"/>
<gene>
    <name evidence="1" type="ORF">FB559_0435</name>
</gene>
<accession>A0A543CCX5</accession>
<evidence type="ECO:0000313" key="2">
    <source>
        <dbReference type="Proteomes" id="UP000316096"/>
    </source>
</evidence>